<dbReference type="GO" id="GO:0005634">
    <property type="term" value="C:nucleus"/>
    <property type="evidence" value="ECO:0007669"/>
    <property type="project" value="TreeGrafter"/>
</dbReference>
<name>A0A316ZEF4_9BASI</name>
<feature type="compositionally biased region" description="Low complexity" evidence="5">
    <location>
        <begin position="292"/>
        <end position="305"/>
    </location>
</feature>
<proteinExistence type="predicted"/>
<feature type="region of interest" description="Disordered" evidence="5">
    <location>
        <begin position="218"/>
        <end position="251"/>
    </location>
</feature>
<dbReference type="GO" id="GO:0046872">
    <property type="term" value="F:metal ion binding"/>
    <property type="evidence" value="ECO:0007669"/>
    <property type="project" value="UniProtKB-KW"/>
</dbReference>
<dbReference type="EMBL" id="KZ819286">
    <property type="protein sequence ID" value="PWN99919.1"/>
    <property type="molecule type" value="Genomic_DNA"/>
</dbReference>
<organism evidence="7 8">
    <name type="scientific">Tilletiopsis washingtonensis</name>
    <dbReference type="NCBI Taxonomy" id="58919"/>
    <lineage>
        <taxon>Eukaryota</taxon>
        <taxon>Fungi</taxon>
        <taxon>Dikarya</taxon>
        <taxon>Basidiomycota</taxon>
        <taxon>Ustilaginomycotina</taxon>
        <taxon>Exobasidiomycetes</taxon>
        <taxon>Entylomatales</taxon>
        <taxon>Entylomatales incertae sedis</taxon>
        <taxon>Tilletiopsis</taxon>
    </lineage>
</organism>
<evidence type="ECO:0000256" key="5">
    <source>
        <dbReference type="SAM" id="MobiDB-lite"/>
    </source>
</evidence>
<dbReference type="RefSeq" id="XP_025600198.1">
    <property type="nucleotide sequence ID" value="XM_025739421.1"/>
</dbReference>
<feature type="region of interest" description="Disordered" evidence="5">
    <location>
        <begin position="356"/>
        <end position="442"/>
    </location>
</feature>
<dbReference type="Gene3D" id="2.10.110.10">
    <property type="entry name" value="Cysteine Rich Protein"/>
    <property type="match status" value="3"/>
</dbReference>
<keyword evidence="2" id="KW-0677">Repeat</keyword>
<feature type="compositionally biased region" description="Low complexity" evidence="5">
    <location>
        <begin position="361"/>
        <end position="372"/>
    </location>
</feature>
<keyword evidence="4" id="KW-0440">LIM domain</keyword>
<evidence type="ECO:0000313" key="7">
    <source>
        <dbReference type="EMBL" id="PWN99919.1"/>
    </source>
</evidence>
<accession>A0A316ZEF4</accession>
<dbReference type="SMART" id="SM00132">
    <property type="entry name" value="LIM"/>
    <property type="match status" value="3"/>
</dbReference>
<evidence type="ECO:0000256" key="1">
    <source>
        <dbReference type="ARBA" id="ARBA00022723"/>
    </source>
</evidence>
<feature type="region of interest" description="Disordered" evidence="5">
    <location>
        <begin position="531"/>
        <end position="625"/>
    </location>
</feature>
<feature type="domain" description="LIM zinc-binding" evidence="6">
    <location>
        <begin position="153"/>
        <end position="207"/>
    </location>
</feature>
<dbReference type="Proteomes" id="UP000245946">
    <property type="component" value="Unassembled WGS sequence"/>
</dbReference>
<keyword evidence="1" id="KW-0479">Metal-binding</keyword>
<evidence type="ECO:0000256" key="2">
    <source>
        <dbReference type="ARBA" id="ARBA00022737"/>
    </source>
</evidence>
<dbReference type="GO" id="GO:0030695">
    <property type="term" value="F:GTPase regulator activity"/>
    <property type="evidence" value="ECO:0007669"/>
    <property type="project" value="UniProtKB-ARBA"/>
</dbReference>
<feature type="domain" description="LIM zinc-binding" evidence="6">
    <location>
        <begin position="663"/>
        <end position="725"/>
    </location>
</feature>
<feature type="region of interest" description="Disordered" evidence="5">
    <location>
        <begin position="38"/>
        <end position="76"/>
    </location>
</feature>
<reference evidence="7 8" key="1">
    <citation type="journal article" date="2018" name="Mol. Biol. Evol.">
        <title>Broad Genomic Sampling Reveals a Smut Pathogenic Ancestry of the Fungal Clade Ustilaginomycotina.</title>
        <authorList>
            <person name="Kijpornyongpan T."/>
            <person name="Mondo S.J."/>
            <person name="Barry K."/>
            <person name="Sandor L."/>
            <person name="Lee J."/>
            <person name="Lipzen A."/>
            <person name="Pangilinan J."/>
            <person name="LaButti K."/>
            <person name="Hainaut M."/>
            <person name="Henrissat B."/>
            <person name="Grigoriev I.V."/>
            <person name="Spatafora J.W."/>
            <person name="Aime M.C."/>
        </authorList>
    </citation>
    <scope>NUCLEOTIDE SEQUENCE [LARGE SCALE GENOMIC DNA]</scope>
    <source>
        <strain evidence="7 8">MCA 4186</strain>
    </source>
</reference>
<feature type="compositionally biased region" description="Polar residues" evidence="5">
    <location>
        <begin position="542"/>
        <end position="553"/>
    </location>
</feature>
<evidence type="ECO:0000259" key="6">
    <source>
        <dbReference type="SMART" id="SM00132"/>
    </source>
</evidence>
<dbReference type="InterPro" id="IPR001781">
    <property type="entry name" value="Znf_LIM"/>
</dbReference>
<keyword evidence="8" id="KW-1185">Reference proteome</keyword>
<dbReference type="GeneID" id="37266967"/>
<sequence>MTAQSARADPWTRRYVSGQLSPTTLSSASPATTTAFKFPTSSLNLPSSISRDLRSASPTRPRPRIPSDASAPVVPSAGGGLQKVVGTLLSPDAQLKAWACAGCSAQFARDATLYPGPPLPGAASTAAPAAAAAPAAVAYYCRPCYATHFSLGTCFGCTRPVLGLTKEEGKLVRAGEAVWHGRCWVCPCGRAEDVLRGMDGMPVCEACFDTPRPRGRPAALDTRGARAASPNKALPAAATPMEVRRMSGASASTRAGMGATIEALSKRFSTSAAGAAPSSAAAPFARTVSRPLSTRIPSSSSSGFGPPLPRSNSSTFHLRDRSSSLSPTRVPASPPKPRPLTAQFTGDRFDLDAFRSALPGSTDASDAASAARLGRRDSRCRSTSPYKMSASRSASSQDVAADAAASESRAQAHAPPSHAPAQPKAASSSPSRPSTATEEDAVRCAHCRGTPWDAAAAGATSVQMIKLRGAFLHAHCFTCAVCRESIDGTRTFVSLDDCDDPAVPGGPIGDLGRFAHPACAPAPRLHPVLRDSESASIKPRSGPTSHVTHQSAPRPSLGPSPQPTAPAHAFVTARRTSASPHATAVPEAPSTGSQSSSRHAPVEPRRFVPSAGAAPPTRSTLNVQASRSAHAGIFSTSSAANAAAPRSASSYAPAGRQLGGQAACAGCARMLTRLEGVPGPRGTSWHRACLRCGGEKKGGVAGKCGKQLDSAAKVDERGQVRCSACAAEKR</sequence>
<feature type="region of interest" description="Disordered" evidence="5">
    <location>
        <begin position="292"/>
        <end position="343"/>
    </location>
</feature>
<dbReference type="PANTHER" id="PTHR24205:SF16">
    <property type="entry name" value="GH01042P-RELATED"/>
    <property type="match status" value="1"/>
</dbReference>
<keyword evidence="3" id="KW-0862">Zinc</keyword>
<feature type="domain" description="LIM zinc-binding" evidence="6">
    <location>
        <begin position="443"/>
        <end position="501"/>
    </location>
</feature>
<dbReference type="GO" id="GO:0003712">
    <property type="term" value="F:transcription coregulator activity"/>
    <property type="evidence" value="ECO:0007669"/>
    <property type="project" value="TreeGrafter"/>
</dbReference>
<dbReference type="AlphaFoldDB" id="A0A316ZEF4"/>
<dbReference type="PANTHER" id="PTHR24205">
    <property type="entry name" value="FOUR AND A HALF LIM DOMAINS PROTEIN"/>
    <property type="match status" value="1"/>
</dbReference>
<evidence type="ECO:0000256" key="3">
    <source>
        <dbReference type="ARBA" id="ARBA00022833"/>
    </source>
</evidence>
<evidence type="ECO:0000256" key="4">
    <source>
        <dbReference type="ARBA" id="ARBA00023038"/>
    </source>
</evidence>
<protein>
    <recommendedName>
        <fullName evidence="6">LIM zinc-binding domain-containing protein</fullName>
    </recommendedName>
</protein>
<dbReference type="STRING" id="58919.A0A316ZEF4"/>
<gene>
    <name evidence="7" type="ORF">FA09DRAFT_198746</name>
</gene>
<feature type="compositionally biased region" description="Low complexity" evidence="5">
    <location>
        <begin position="225"/>
        <end position="238"/>
    </location>
</feature>
<dbReference type="OrthoDB" id="1112565at2759"/>
<evidence type="ECO:0000313" key="8">
    <source>
        <dbReference type="Proteomes" id="UP000245946"/>
    </source>
</evidence>
<feature type="compositionally biased region" description="Low complexity" evidence="5">
    <location>
        <begin position="389"/>
        <end position="434"/>
    </location>
</feature>